<feature type="transmembrane region" description="Helical" evidence="7">
    <location>
        <begin position="332"/>
        <end position="354"/>
    </location>
</feature>
<keyword evidence="6 7" id="KW-0472">Membrane</keyword>
<dbReference type="Proteomes" id="UP000238081">
    <property type="component" value="Unassembled WGS sequence"/>
</dbReference>
<feature type="transmembrane region" description="Helical" evidence="7">
    <location>
        <begin position="272"/>
        <end position="291"/>
    </location>
</feature>
<dbReference type="SUPFAM" id="SSF103473">
    <property type="entry name" value="MFS general substrate transporter"/>
    <property type="match status" value="1"/>
</dbReference>
<dbReference type="InterPro" id="IPR050189">
    <property type="entry name" value="MFS_Efflux_Transporters"/>
</dbReference>
<feature type="transmembrane region" description="Helical" evidence="7">
    <location>
        <begin position="166"/>
        <end position="187"/>
    </location>
</feature>
<dbReference type="AlphaFoldDB" id="A0A0A6PY65"/>
<proteinExistence type="predicted"/>
<evidence type="ECO:0000256" key="5">
    <source>
        <dbReference type="ARBA" id="ARBA00022989"/>
    </source>
</evidence>
<organism evidence="9 10">
    <name type="scientific">Clostridium butyricum</name>
    <dbReference type="NCBI Taxonomy" id="1492"/>
    <lineage>
        <taxon>Bacteria</taxon>
        <taxon>Bacillati</taxon>
        <taxon>Bacillota</taxon>
        <taxon>Clostridia</taxon>
        <taxon>Eubacteriales</taxon>
        <taxon>Clostridiaceae</taxon>
        <taxon>Clostridium</taxon>
    </lineage>
</organism>
<feature type="transmembrane region" description="Helical" evidence="7">
    <location>
        <begin position="47"/>
        <end position="69"/>
    </location>
</feature>
<dbReference type="InterPro" id="IPR020846">
    <property type="entry name" value="MFS_dom"/>
</dbReference>
<gene>
    <name evidence="9" type="ORF">AWN73_17745</name>
</gene>
<feature type="transmembrane region" description="Helical" evidence="7">
    <location>
        <begin position="105"/>
        <end position="126"/>
    </location>
</feature>
<dbReference type="EMBL" id="LRDH01000132">
    <property type="protein sequence ID" value="PPV12829.1"/>
    <property type="molecule type" value="Genomic_DNA"/>
</dbReference>
<accession>A0A0A6PY65</accession>
<comment type="subcellular location">
    <subcellularLocation>
        <location evidence="1">Cell membrane</location>
        <topology evidence="1">Multi-pass membrane protein</topology>
    </subcellularLocation>
</comment>
<dbReference type="PROSITE" id="PS50850">
    <property type="entry name" value="MFS"/>
    <property type="match status" value="1"/>
</dbReference>
<evidence type="ECO:0000256" key="1">
    <source>
        <dbReference type="ARBA" id="ARBA00004651"/>
    </source>
</evidence>
<evidence type="ECO:0000313" key="10">
    <source>
        <dbReference type="Proteomes" id="UP000238081"/>
    </source>
</evidence>
<evidence type="ECO:0000313" key="9">
    <source>
        <dbReference type="EMBL" id="PPV12829.1"/>
    </source>
</evidence>
<keyword evidence="2" id="KW-0813">Transport</keyword>
<evidence type="ECO:0000256" key="4">
    <source>
        <dbReference type="ARBA" id="ARBA00022692"/>
    </source>
</evidence>
<dbReference type="CDD" id="cd17324">
    <property type="entry name" value="MFS_NepI_like"/>
    <property type="match status" value="1"/>
</dbReference>
<dbReference type="PANTHER" id="PTHR43124:SF3">
    <property type="entry name" value="CHLORAMPHENICOL EFFLUX PUMP RV0191"/>
    <property type="match status" value="1"/>
</dbReference>
<name>A0A0A6PY65_CLOBU</name>
<evidence type="ECO:0000256" key="7">
    <source>
        <dbReference type="SAM" id="Phobius"/>
    </source>
</evidence>
<dbReference type="PANTHER" id="PTHR43124">
    <property type="entry name" value="PURINE EFFLUX PUMP PBUE"/>
    <property type="match status" value="1"/>
</dbReference>
<reference evidence="9 10" key="1">
    <citation type="submission" date="2016-01" db="EMBL/GenBank/DDBJ databases">
        <title>Characterization of the Clostridium difficile lineages that are prevalent in Hong Kong and China.</title>
        <authorList>
            <person name="Kwok J.S.-L."/>
            <person name="Lam W.-Y."/>
            <person name="Ip M."/>
            <person name="Chan T.-F."/>
            <person name="Hawkey P.M."/>
            <person name="Tsui S.K.-W."/>
        </authorList>
    </citation>
    <scope>NUCLEOTIDE SEQUENCE [LARGE SCALE GENOMIC DNA]</scope>
    <source>
        <strain evidence="9 10">300064</strain>
    </source>
</reference>
<comment type="caution">
    <text evidence="9">The sequence shown here is derived from an EMBL/GenBank/DDBJ whole genome shotgun (WGS) entry which is preliminary data.</text>
</comment>
<dbReference type="Pfam" id="PF07690">
    <property type="entry name" value="MFS_1"/>
    <property type="match status" value="1"/>
</dbReference>
<sequence length="397" mass="42472">MNRKENSKGILLILTLGVFSIINTEMGVVGILPLLSQYFGVTISKAGLFVSMFALAVAVSGPIMPLIFSGINRKKVMIMVLSIFVVSSLVQALTTNFYVAIIARIIPALFHPVYVSLAFSVAGKTVSEKEAPKAAAKVMMGVSAGMVLGVPIVSFIANTISLQSAMIFFAVVNGIVLIATCIFVPSISVTEKMSYGDQLKVLKLPELWLAILAIIFLNGSIFGVYSYFADYMTGVTGFSESSVSILLFVYGLANIVGNMIAGKGLSEKPLRLVRIFPVLLAVAYICLFILGEFKLSTAIITLLWGILAGIAGNINQYWITSVIPKAPDFGNGLFLAATNLGTTIGTTVCGAFIANLGSNYMLVGGMCLLIISMIFILIRTKSIEKVKKVDAIQLTRE</sequence>
<dbReference type="RefSeq" id="WP_043664278.1">
    <property type="nucleotide sequence ID" value="NZ_JBAMGF010000046.1"/>
</dbReference>
<feature type="transmembrane region" description="Helical" evidence="7">
    <location>
        <begin position="76"/>
        <end position="99"/>
    </location>
</feature>
<dbReference type="InterPro" id="IPR036259">
    <property type="entry name" value="MFS_trans_sf"/>
</dbReference>
<feature type="transmembrane region" description="Helical" evidence="7">
    <location>
        <begin position="241"/>
        <end position="260"/>
    </location>
</feature>
<evidence type="ECO:0000256" key="3">
    <source>
        <dbReference type="ARBA" id="ARBA00022475"/>
    </source>
</evidence>
<keyword evidence="3" id="KW-1003">Cell membrane</keyword>
<feature type="transmembrane region" description="Helical" evidence="7">
    <location>
        <begin position="360"/>
        <end position="378"/>
    </location>
</feature>
<feature type="domain" description="Major facilitator superfamily (MFS) profile" evidence="8">
    <location>
        <begin position="10"/>
        <end position="382"/>
    </location>
</feature>
<evidence type="ECO:0000259" key="8">
    <source>
        <dbReference type="PROSITE" id="PS50850"/>
    </source>
</evidence>
<dbReference type="GO" id="GO:0005886">
    <property type="term" value="C:plasma membrane"/>
    <property type="evidence" value="ECO:0007669"/>
    <property type="project" value="UniProtKB-SubCell"/>
</dbReference>
<feature type="transmembrane region" description="Helical" evidence="7">
    <location>
        <begin position="207"/>
        <end position="229"/>
    </location>
</feature>
<feature type="transmembrane region" description="Helical" evidence="7">
    <location>
        <begin position="12"/>
        <end position="35"/>
    </location>
</feature>
<feature type="transmembrane region" description="Helical" evidence="7">
    <location>
        <begin position="297"/>
        <end position="320"/>
    </location>
</feature>
<dbReference type="GO" id="GO:0022857">
    <property type="term" value="F:transmembrane transporter activity"/>
    <property type="evidence" value="ECO:0007669"/>
    <property type="project" value="InterPro"/>
</dbReference>
<dbReference type="Gene3D" id="1.20.1250.20">
    <property type="entry name" value="MFS general substrate transporter like domains"/>
    <property type="match status" value="1"/>
</dbReference>
<evidence type="ECO:0000256" key="2">
    <source>
        <dbReference type="ARBA" id="ARBA00022448"/>
    </source>
</evidence>
<feature type="transmembrane region" description="Helical" evidence="7">
    <location>
        <begin position="138"/>
        <end position="160"/>
    </location>
</feature>
<keyword evidence="5 7" id="KW-1133">Transmembrane helix</keyword>
<dbReference type="InterPro" id="IPR011701">
    <property type="entry name" value="MFS"/>
</dbReference>
<evidence type="ECO:0000256" key="6">
    <source>
        <dbReference type="ARBA" id="ARBA00023136"/>
    </source>
</evidence>
<keyword evidence="4 7" id="KW-0812">Transmembrane</keyword>
<protein>
    <submittedName>
        <fullName evidence="9">Arabinose ABC transporter permease</fullName>
    </submittedName>
</protein>